<evidence type="ECO:0000313" key="3">
    <source>
        <dbReference type="Proteomes" id="UP000219338"/>
    </source>
</evidence>
<keyword evidence="3" id="KW-1185">Reference proteome</keyword>
<feature type="region of interest" description="Disordered" evidence="1">
    <location>
        <begin position="234"/>
        <end position="294"/>
    </location>
</feature>
<dbReference type="STRING" id="47428.A0A284QSZ9"/>
<dbReference type="AlphaFoldDB" id="A0A284QSZ9"/>
<proteinExistence type="predicted"/>
<name>A0A284QSZ9_ARMOS</name>
<evidence type="ECO:0000313" key="2">
    <source>
        <dbReference type="EMBL" id="SJK99557.1"/>
    </source>
</evidence>
<evidence type="ECO:0000256" key="1">
    <source>
        <dbReference type="SAM" id="MobiDB-lite"/>
    </source>
</evidence>
<reference evidence="3" key="1">
    <citation type="journal article" date="2017" name="Nat. Ecol. Evol.">
        <title>Genome expansion and lineage-specific genetic innovations in the forest pathogenic fungi Armillaria.</title>
        <authorList>
            <person name="Sipos G."/>
            <person name="Prasanna A.N."/>
            <person name="Walter M.C."/>
            <person name="O'Connor E."/>
            <person name="Balint B."/>
            <person name="Krizsan K."/>
            <person name="Kiss B."/>
            <person name="Hess J."/>
            <person name="Varga T."/>
            <person name="Slot J."/>
            <person name="Riley R."/>
            <person name="Boka B."/>
            <person name="Rigling D."/>
            <person name="Barry K."/>
            <person name="Lee J."/>
            <person name="Mihaltcheva S."/>
            <person name="LaButti K."/>
            <person name="Lipzen A."/>
            <person name="Waldron R."/>
            <person name="Moloney N.M."/>
            <person name="Sperisen C."/>
            <person name="Kredics L."/>
            <person name="Vagvoelgyi C."/>
            <person name="Patrignani A."/>
            <person name="Fitzpatrick D."/>
            <person name="Nagy I."/>
            <person name="Doyle S."/>
            <person name="Anderson J.B."/>
            <person name="Grigoriev I.V."/>
            <person name="Gueldener U."/>
            <person name="Muensterkoetter M."/>
            <person name="Nagy L.G."/>
        </authorList>
    </citation>
    <scope>NUCLEOTIDE SEQUENCE [LARGE SCALE GENOMIC DNA]</scope>
    <source>
        <strain evidence="3">C18/9</strain>
    </source>
</reference>
<dbReference type="OrthoDB" id="2967395at2759"/>
<gene>
    <name evidence="2" type="ORF">ARMOST_02865</name>
</gene>
<organism evidence="2 3">
    <name type="scientific">Armillaria ostoyae</name>
    <name type="common">Armillaria root rot fungus</name>
    <dbReference type="NCBI Taxonomy" id="47428"/>
    <lineage>
        <taxon>Eukaryota</taxon>
        <taxon>Fungi</taxon>
        <taxon>Dikarya</taxon>
        <taxon>Basidiomycota</taxon>
        <taxon>Agaricomycotina</taxon>
        <taxon>Agaricomycetes</taxon>
        <taxon>Agaricomycetidae</taxon>
        <taxon>Agaricales</taxon>
        <taxon>Marasmiineae</taxon>
        <taxon>Physalacriaceae</taxon>
        <taxon>Armillaria</taxon>
    </lineage>
</organism>
<dbReference type="EMBL" id="FUEG01000002">
    <property type="protein sequence ID" value="SJK99557.1"/>
    <property type="molecule type" value="Genomic_DNA"/>
</dbReference>
<accession>A0A284QSZ9</accession>
<dbReference type="Proteomes" id="UP000219338">
    <property type="component" value="Unassembled WGS sequence"/>
</dbReference>
<feature type="compositionally biased region" description="Acidic residues" evidence="1">
    <location>
        <begin position="236"/>
        <end position="294"/>
    </location>
</feature>
<sequence length="294" mass="34310">MSSPPPHDIPADIFYEILLQYGVKNLAFLWLNCRPVSHNFKDAVERVFVAKHLRKTWLHVNIRELQRDIELQFYRLDAVDPTRAVFESSAYQGLLERALKKGPSLSNVIIQIRHDANDTTLPEFRYHFDPDPTVKFEVSFDWKGMYCHFFREQKEVERRCDIAMARATQALASVITCGPVPVSIDRKKIARHVRLERIKRCMWEVESQEDRGVFWHARSGFGILERRQHWAMLEGPDSDESDADEDEGEEEDKEDEDEGEENEDEDEENGDEDEDESENEDDASEEASSEEDDE</sequence>
<protein>
    <submittedName>
        <fullName evidence="2">Uncharacterized protein</fullName>
    </submittedName>
</protein>